<accession>A0A1H4JC28</accession>
<gene>
    <name evidence="1" type="ORF">SAMN04489727_1723</name>
</gene>
<evidence type="ECO:0000313" key="1">
    <source>
        <dbReference type="EMBL" id="SEB43546.1"/>
    </source>
</evidence>
<dbReference type="OrthoDB" id="9898657at2"/>
<organism evidence="1 2">
    <name type="scientific">Amycolatopsis tolypomycina</name>
    <dbReference type="NCBI Taxonomy" id="208445"/>
    <lineage>
        <taxon>Bacteria</taxon>
        <taxon>Bacillati</taxon>
        <taxon>Actinomycetota</taxon>
        <taxon>Actinomycetes</taxon>
        <taxon>Pseudonocardiales</taxon>
        <taxon>Pseudonocardiaceae</taxon>
        <taxon>Amycolatopsis</taxon>
    </lineage>
</organism>
<proteinExistence type="predicted"/>
<name>A0A1H4JC28_9PSEU</name>
<keyword evidence="2" id="KW-1185">Reference proteome</keyword>
<dbReference type="EMBL" id="FNSO01000003">
    <property type="protein sequence ID" value="SEB43546.1"/>
    <property type="molecule type" value="Genomic_DNA"/>
</dbReference>
<dbReference type="AlphaFoldDB" id="A0A1H4JC28"/>
<sequence>MSTAQASARSVTASGAVSPTPCTLRGLSLRDTSGAANIVDLFDNASAASGTVVATVVLAANGSGHVSAPDGVRCANGLYLQATGAVVGAVWVG</sequence>
<protein>
    <submittedName>
        <fullName evidence="1">Uncharacterized protein</fullName>
    </submittedName>
</protein>
<reference evidence="2" key="1">
    <citation type="submission" date="2016-10" db="EMBL/GenBank/DDBJ databases">
        <authorList>
            <person name="Varghese N."/>
            <person name="Submissions S."/>
        </authorList>
    </citation>
    <scope>NUCLEOTIDE SEQUENCE [LARGE SCALE GENOMIC DNA]</scope>
    <source>
        <strain evidence="2">DSM 44544</strain>
    </source>
</reference>
<dbReference type="Proteomes" id="UP000199622">
    <property type="component" value="Unassembled WGS sequence"/>
</dbReference>
<dbReference type="RefSeq" id="WP_091305278.1">
    <property type="nucleotide sequence ID" value="NZ_FNSO01000003.1"/>
</dbReference>
<dbReference type="STRING" id="208445.SAMN04489727_1723"/>
<evidence type="ECO:0000313" key="2">
    <source>
        <dbReference type="Proteomes" id="UP000199622"/>
    </source>
</evidence>